<evidence type="ECO:0000256" key="1">
    <source>
        <dbReference type="ARBA" id="ARBA00006672"/>
    </source>
</evidence>
<dbReference type="Pfam" id="PF13920">
    <property type="entry name" value="zf-C3HC4_3"/>
    <property type="match status" value="1"/>
</dbReference>
<dbReference type="GO" id="GO:0043066">
    <property type="term" value="P:negative regulation of apoptotic process"/>
    <property type="evidence" value="ECO:0007669"/>
    <property type="project" value="TreeGrafter"/>
</dbReference>
<dbReference type="Gene3D" id="3.30.40.10">
    <property type="entry name" value="Zinc/RING finger domain, C3HC4 (zinc finger)"/>
    <property type="match status" value="1"/>
</dbReference>
<dbReference type="Proteomes" id="UP001381693">
    <property type="component" value="Unassembled WGS sequence"/>
</dbReference>
<accession>A0AAN8WRD0</accession>
<feature type="region of interest" description="Disordered" evidence="7">
    <location>
        <begin position="454"/>
        <end position="487"/>
    </location>
</feature>
<dbReference type="GO" id="GO:0051726">
    <property type="term" value="P:regulation of cell cycle"/>
    <property type="evidence" value="ECO:0007669"/>
    <property type="project" value="TreeGrafter"/>
</dbReference>
<keyword evidence="2" id="KW-0053">Apoptosis</keyword>
<evidence type="ECO:0000256" key="4">
    <source>
        <dbReference type="ARBA" id="ARBA00022771"/>
    </source>
</evidence>
<dbReference type="FunFam" id="1.10.1170.10:FF:000002">
    <property type="entry name" value="Baculoviral IAP repeat containing 7"/>
    <property type="match status" value="1"/>
</dbReference>
<feature type="compositionally biased region" description="Low complexity" evidence="7">
    <location>
        <begin position="474"/>
        <end position="486"/>
    </location>
</feature>
<dbReference type="Gene3D" id="1.10.1170.10">
    <property type="entry name" value="Inhibitor Of Apoptosis Protein (2mihbC-IAP-1), Chain A"/>
    <property type="match status" value="3"/>
</dbReference>
<dbReference type="Gene3D" id="1.10.8.10">
    <property type="entry name" value="DNA helicase RuvA subunit, C-terminal domain"/>
    <property type="match status" value="1"/>
</dbReference>
<dbReference type="EMBL" id="JAXCGZ010015183">
    <property type="protein sequence ID" value="KAK7070951.1"/>
    <property type="molecule type" value="Genomic_DNA"/>
</dbReference>
<feature type="compositionally biased region" description="Polar residues" evidence="7">
    <location>
        <begin position="588"/>
        <end position="601"/>
    </location>
</feature>
<dbReference type="InterPro" id="IPR050784">
    <property type="entry name" value="IAP"/>
</dbReference>
<dbReference type="SUPFAM" id="SSF57924">
    <property type="entry name" value="Inhibitor of apoptosis (IAP) repeat"/>
    <property type="match status" value="3"/>
</dbReference>
<feature type="compositionally biased region" description="Polar residues" evidence="7">
    <location>
        <begin position="454"/>
        <end position="465"/>
    </location>
</feature>
<evidence type="ECO:0000256" key="6">
    <source>
        <dbReference type="PROSITE-ProRule" id="PRU00175"/>
    </source>
</evidence>
<dbReference type="PANTHER" id="PTHR10044">
    <property type="entry name" value="INHIBITOR OF APOPTOSIS"/>
    <property type="match status" value="1"/>
</dbReference>
<dbReference type="CDD" id="cd16510">
    <property type="entry name" value="RING-HC_IAPs"/>
    <property type="match status" value="1"/>
</dbReference>
<dbReference type="SMART" id="SM00238">
    <property type="entry name" value="BIR"/>
    <property type="match status" value="3"/>
</dbReference>
<dbReference type="InterPro" id="IPR001370">
    <property type="entry name" value="BIR_rpt"/>
</dbReference>
<dbReference type="FunFam" id="1.10.1170.10:FF:000003">
    <property type="entry name" value="E3 ubiquitin-protein ligase XIAP"/>
    <property type="match status" value="1"/>
</dbReference>
<dbReference type="GO" id="GO:0005634">
    <property type="term" value="C:nucleus"/>
    <property type="evidence" value="ECO:0007669"/>
    <property type="project" value="TreeGrafter"/>
</dbReference>
<dbReference type="Pfam" id="PF00653">
    <property type="entry name" value="BIR"/>
    <property type="match status" value="3"/>
</dbReference>
<dbReference type="GO" id="GO:0043027">
    <property type="term" value="F:cysteine-type endopeptidase inhibitor activity involved in apoptotic process"/>
    <property type="evidence" value="ECO:0007669"/>
    <property type="project" value="TreeGrafter"/>
</dbReference>
<dbReference type="SMART" id="SM00184">
    <property type="entry name" value="RING"/>
    <property type="match status" value="1"/>
</dbReference>
<dbReference type="PROSITE" id="PS50089">
    <property type="entry name" value="ZF_RING_2"/>
    <property type="match status" value="1"/>
</dbReference>
<gene>
    <name evidence="9" type="ORF">SK128_024227</name>
</gene>
<evidence type="ECO:0000256" key="3">
    <source>
        <dbReference type="ARBA" id="ARBA00022723"/>
    </source>
</evidence>
<evidence type="ECO:0000259" key="8">
    <source>
        <dbReference type="PROSITE" id="PS50089"/>
    </source>
</evidence>
<dbReference type="GO" id="GO:0005737">
    <property type="term" value="C:cytoplasm"/>
    <property type="evidence" value="ECO:0007669"/>
    <property type="project" value="TreeGrafter"/>
</dbReference>
<name>A0AAN8WRD0_HALRR</name>
<evidence type="ECO:0000256" key="2">
    <source>
        <dbReference type="ARBA" id="ARBA00022703"/>
    </source>
</evidence>
<dbReference type="PROSITE" id="PS01282">
    <property type="entry name" value="BIR_REPEAT_1"/>
    <property type="match status" value="1"/>
</dbReference>
<comment type="caution">
    <text evidence="9">The sequence shown here is derived from an EMBL/GenBank/DDBJ whole genome shotgun (WGS) entry which is preliminary data.</text>
</comment>
<dbReference type="InterPro" id="IPR013083">
    <property type="entry name" value="Znf_RING/FYVE/PHD"/>
</dbReference>
<evidence type="ECO:0000313" key="10">
    <source>
        <dbReference type="Proteomes" id="UP001381693"/>
    </source>
</evidence>
<dbReference type="CDD" id="cd00022">
    <property type="entry name" value="BIR"/>
    <property type="match status" value="2"/>
</dbReference>
<dbReference type="AlphaFoldDB" id="A0AAN8WRD0"/>
<evidence type="ECO:0000313" key="9">
    <source>
        <dbReference type="EMBL" id="KAK7070951.1"/>
    </source>
</evidence>
<dbReference type="InterPro" id="IPR001841">
    <property type="entry name" value="Znf_RING"/>
</dbReference>
<sequence length="667" mass="74461">MGDASISYEQLSREIVRYDSFDDAVENGLKSKLARAGFYSARNGKLVKCFSCSLELDLSQVNENTDFFKMHIDKKSDCNFVMQNRSSNNARSKKFLSYDSLRFEKERLQTFIEWPLPWLSPRELAADGFYFLRTHDHCACVFCRGIVGAWEVGDTPRGEHHRHFPHCPFIRGQPVGNVPMTHSGILDSLPLDGEECPTPPPRCETAVDVTGTSSGIGRHMPGSYPECKGPQKKNNVNYDSIGLPKYSGPKRKDYVTKESRLKSFTKWPERVVQKPEEMAEAGFFYCGLSDHVRCFHCGSGLRNWEINDKPWEEHARWYPDCSFVLLSKGQEFIDKVRRENPPYLRTAAKDGKLKKAAASSGHFKQIKESDLDMLMKLDIIQAVSAMGFPVQTIRKALRQKLEQTGLPFFSLEPCIESILQLMEEETRQAIQENNSEVESEARERQNDKILAMSSQASNDISSTNVVAGPSHNENSSSPSTANVSASGTPASVAINVEPPETNTENESHIIERSEAMDVEEQSEQPEVSVQPTVSESQTLDLPNVLREADEVMSVAGEVLKPSPSGPSSLEEKQEVATHSGVILEGPPSDSQNEAPSAINQARSEKNIAEELERIRESRMCKICMDAEMSVVFLPCTHMAACSSCAVTMATCPICRMDIKYTIKPIFS</sequence>
<reference evidence="9 10" key="1">
    <citation type="submission" date="2023-11" db="EMBL/GenBank/DDBJ databases">
        <title>Halocaridina rubra genome assembly.</title>
        <authorList>
            <person name="Smith C."/>
        </authorList>
    </citation>
    <scope>NUCLEOTIDE SEQUENCE [LARGE SCALE GENOMIC DNA]</scope>
    <source>
        <strain evidence="9">EP-1</strain>
        <tissue evidence="9">Whole</tissue>
    </source>
</reference>
<organism evidence="9 10">
    <name type="scientific">Halocaridina rubra</name>
    <name type="common">Hawaiian red shrimp</name>
    <dbReference type="NCBI Taxonomy" id="373956"/>
    <lineage>
        <taxon>Eukaryota</taxon>
        <taxon>Metazoa</taxon>
        <taxon>Ecdysozoa</taxon>
        <taxon>Arthropoda</taxon>
        <taxon>Crustacea</taxon>
        <taxon>Multicrustacea</taxon>
        <taxon>Malacostraca</taxon>
        <taxon>Eumalacostraca</taxon>
        <taxon>Eucarida</taxon>
        <taxon>Decapoda</taxon>
        <taxon>Pleocyemata</taxon>
        <taxon>Caridea</taxon>
        <taxon>Atyoidea</taxon>
        <taxon>Atyidae</taxon>
        <taxon>Halocaridina</taxon>
    </lineage>
</organism>
<keyword evidence="3" id="KW-0479">Metal-binding</keyword>
<evidence type="ECO:0000256" key="5">
    <source>
        <dbReference type="ARBA" id="ARBA00022833"/>
    </source>
</evidence>
<comment type="similarity">
    <text evidence="1">Belongs to the IAP family.</text>
</comment>
<dbReference type="GO" id="GO:0008270">
    <property type="term" value="F:zinc ion binding"/>
    <property type="evidence" value="ECO:0007669"/>
    <property type="project" value="UniProtKB-KW"/>
</dbReference>
<feature type="region of interest" description="Disordered" evidence="7">
    <location>
        <begin position="559"/>
        <end position="604"/>
    </location>
</feature>
<keyword evidence="5" id="KW-0862">Zinc</keyword>
<keyword evidence="10" id="KW-1185">Reference proteome</keyword>
<dbReference type="PANTHER" id="PTHR10044:SF139">
    <property type="entry name" value="DEATH-ASSOCIATED INHIBITOR OF APOPTOSIS 2"/>
    <property type="match status" value="1"/>
</dbReference>
<dbReference type="GO" id="GO:0061630">
    <property type="term" value="F:ubiquitin protein ligase activity"/>
    <property type="evidence" value="ECO:0007669"/>
    <property type="project" value="TreeGrafter"/>
</dbReference>
<dbReference type="GO" id="GO:0031398">
    <property type="term" value="P:positive regulation of protein ubiquitination"/>
    <property type="evidence" value="ECO:0007669"/>
    <property type="project" value="TreeGrafter"/>
</dbReference>
<feature type="domain" description="RING-type" evidence="8">
    <location>
        <begin position="620"/>
        <end position="655"/>
    </location>
</feature>
<evidence type="ECO:0000256" key="7">
    <source>
        <dbReference type="SAM" id="MobiDB-lite"/>
    </source>
</evidence>
<keyword evidence="4 6" id="KW-0863">Zinc-finger</keyword>
<dbReference type="PROSITE" id="PS50143">
    <property type="entry name" value="BIR_REPEAT_2"/>
    <property type="match status" value="3"/>
</dbReference>
<proteinExistence type="inferred from homology"/>
<dbReference type="GO" id="GO:0006915">
    <property type="term" value="P:apoptotic process"/>
    <property type="evidence" value="ECO:0007669"/>
    <property type="project" value="UniProtKB-KW"/>
</dbReference>
<protein>
    <recommendedName>
        <fullName evidence="8">RING-type domain-containing protein</fullName>
    </recommendedName>
</protein>